<evidence type="ECO:0000256" key="5">
    <source>
        <dbReference type="ARBA" id="ARBA00022840"/>
    </source>
</evidence>
<comment type="function">
    <text evidence="6 7">Catalyzes the reversible transfer of the terminal phosphate of ATP to form a long-chain polyphosphate (polyP).</text>
</comment>
<dbReference type="InterPro" id="IPR036830">
    <property type="entry name" value="PP_kinase_middle_dom_sf"/>
</dbReference>
<dbReference type="InterPro" id="IPR041108">
    <property type="entry name" value="PP_kinase_C_1"/>
</dbReference>
<accession>A0ABV4P0P9</accession>
<evidence type="ECO:0000256" key="2">
    <source>
        <dbReference type="ARBA" id="ARBA00022679"/>
    </source>
</evidence>
<feature type="domain" description="Polyphosphate kinase C-terminal" evidence="10">
    <location>
        <begin position="499"/>
        <end position="669"/>
    </location>
</feature>
<feature type="active site" description="Phosphohistidine intermediate" evidence="6">
    <location>
        <position position="430"/>
    </location>
</feature>
<evidence type="ECO:0000256" key="4">
    <source>
        <dbReference type="ARBA" id="ARBA00022777"/>
    </source>
</evidence>
<feature type="binding site" evidence="6">
    <location>
        <position position="587"/>
    </location>
    <ligand>
        <name>ATP</name>
        <dbReference type="ChEBI" id="CHEBI:30616"/>
    </ligand>
</feature>
<dbReference type="NCBIfam" id="NF003917">
    <property type="entry name" value="PRK05443.1-1"/>
    <property type="match status" value="1"/>
</dbReference>
<dbReference type="Gene3D" id="1.20.58.310">
    <property type="entry name" value="Polyphosphate kinase N-terminal domain"/>
    <property type="match status" value="1"/>
</dbReference>
<dbReference type="Gene3D" id="3.30.870.10">
    <property type="entry name" value="Endonuclease Chain A"/>
    <property type="match status" value="2"/>
</dbReference>
<dbReference type="Gene3D" id="3.30.1840.10">
    <property type="entry name" value="Polyphosphate kinase middle domain"/>
    <property type="match status" value="1"/>
</dbReference>
<dbReference type="Pfam" id="PF02503">
    <property type="entry name" value="PP_kinase"/>
    <property type="match status" value="1"/>
</dbReference>
<keyword evidence="4 6" id="KW-0418">Kinase</keyword>
<reference evidence="12 13" key="1">
    <citation type="submission" date="2024-08" db="EMBL/GenBank/DDBJ databases">
        <authorList>
            <person name="Ishaq N."/>
        </authorList>
    </citation>
    <scope>NUCLEOTIDE SEQUENCE [LARGE SCALE GENOMIC DNA]</scope>
    <source>
        <strain evidence="12 13">DSM 18651</strain>
    </source>
</reference>
<evidence type="ECO:0000256" key="7">
    <source>
        <dbReference type="RuleBase" id="RU003800"/>
    </source>
</evidence>
<evidence type="ECO:0000313" key="12">
    <source>
        <dbReference type="EMBL" id="MFA0811539.1"/>
    </source>
</evidence>
<dbReference type="SUPFAM" id="SSF140356">
    <property type="entry name" value="PPK N-terminal domain-like"/>
    <property type="match status" value="1"/>
</dbReference>
<evidence type="ECO:0000256" key="6">
    <source>
        <dbReference type="HAMAP-Rule" id="MF_00347"/>
    </source>
</evidence>
<evidence type="ECO:0000256" key="1">
    <source>
        <dbReference type="ARBA" id="ARBA00022553"/>
    </source>
</evidence>
<dbReference type="PANTHER" id="PTHR30218">
    <property type="entry name" value="POLYPHOSPHATE KINASE"/>
    <property type="match status" value="1"/>
</dbReference>
<feature type="domain" description="Polyphosphate kinase middle" evidence="8">
    <location>
        <begin position="119"/>
        <end position="303"/>
    </location>
</feature>
<dbReference type="Pfam" id="PF17941">
    <property type="entry name" value="PP_kinase_C_1"/>
    <property type="match status" value="1"/>
</dbReference>
<dbReference type="InterPro" id="IPR036832">
    <property type="entry name" value="PPK_N_dom_sf"/>
</dbReference>
<feature type="binding site" evidence="6">
    <location>
        <position position="463"/>
    </location>
    <ligand>
        <name>ATP</name>
        <dbReference type="ChEBI" id="CHEBI:30616"/>
    </ligand>
</feature>
<dbReference type="Proteomes" id="UP001569428">
    <property type="component" value="Unassembled WGS sequence"/>
</dbReference>
<gene>
    <name evidence="12" type="primary">ppk1</name>
    <name evidence="6" type="synonym">ppk</name>
    <name evidence="12" type="ORF">ACCI49_11475</name>
</gene>
<feature type="binding site" evidence="6">
    <location>
        <position position="559"/>
    </location>
    <ligand>
        <name>ATP</name>
        <dbReference type="ChEBI" id="CHEBI:30616"/>
    </ligand>
</feature>
<evidence type="ECO:0000313" key="13">
    <source>
        <dbReference type="Proteomes" id="UP001569428"/>
    </source>
</evidence>
<feature type="domain" description="Polyphosphate kinase C-terminal" evidence="11">
    <location>
        <begin position="326"/>
        <end position="487"/>
    </location>
</feature>
<comment type="catalytic activity">
    <reaction evidence="6 7">
        <text>[phosphate](n) + ATP = [phosphate](n+1) + ADP</text>
        <dbReference type="Rhea" id="RHEA:19573"/>
        <dbReference type="Rhea" id="RHEA-COMP:9859"/>
        <dbReference type="Rhea" id="RHEA-COMP:14280"/>
        <dbReference type="ChEBI" id="CHEBI:16838"/>
        <dbReference type="ChEBI" id="CHEBI:30616"/>
        <dbReference type="ChEBI" id="CHEBI:456216"/>
        <dbReference type="EC" id="2.7.4.1"/>
    </reaction>
</comment>
<keyword evidence="1 6" id="KW-0597">Phosphoprotein</keyword>
<organism evidence="12 13">
    <name type="scientific">Microbulbifer epialgicus</name>
    <dbReference type="NCBI Taxonomy" id="393907"/>
    <lineage>
        <taxon>Bacteria</taxon>
        <taxon>Pseudomonadati</taxon>
        <taxon>Pseudomonadota</taxon>
        <taxon>Gammaproteobacteria</taxon>
        <taxon>Cellvibrionales</taxon>
        <taxon>Microbulbiferaceae</taxon>
        <taxon>Microbulbifer</taxon>
    </lineage>
</organism>
<dbReference type="PIRSF" id="PIRSF015589">
    <property type="entry name" value="PP_kinase"/>
    <property type="match status" value="1"/>
</dbReference>
<dbReference type="SUPFAM" id="SSF56024">
    <property type="entry name" value="Phospholipase D/nuclease"/>
    <property type="match status" value="2"/>
</dbReference>
<keyword evidence="5 6" id="KW-0067">ATP-binding</keyword>
<dbReference type="NCBIfam" id="TIGR03705">
    <property type="entry name" value="poly_P_kin"/>
    <property type="match status" value="1"/>
</dbReference>
<dbReference type="EMBL" id="JBGMEK010000022">
    <property type="protein sequence ID" value="MFA0811539.1"/>
    <property type="molecule type" value="Genomic_DNA"/>
</dbReference>
<keyword evidence="2 6" id="KW-0808">Transferase</keyword>
<feature type="domain" description="Polyphosphate kinase N-terminal" evidence="9">
    <location>
        <begin position="9"/>
        <end position="110"/>
    </location>
</feature>
<dbReference type="PANTHER" id="PTHR30218:SF0">
    <property type="entry name" value="POLYPHOSPHATE KINASE"/>
    <property type="match status" value="1"/>
</dbReference>
<dbReference type="InterPro" id="IPR025200">
    <property type="entry name" value="PPK_C_dom2"/>
</dbReference>
<evidence type="ECO:0000259" key="10">
    <source>
        <dbReference type="Pfam" id="PF13090"/>
    </source>
</evidence>
<feature type="binding site" evidence="6">
    <location>
        <position position="370"/>
    </location>
    <ligand>
        <name>Mg(2+)</name>
        <dbReference type="ChEBI" id="CHEBI:18420"/>
    </ligand>
</feature>
<dbReference type="HAMAP" id="MF_00347">
    <property type="entry name" value="Polyphosphate_kinase"/>
    <property type="match status" value="1"/>
</dbReference>
<dbReference type="Pfam" id="PF13090">
    <property type="entry name" value="PP_kinase_C"/>
    <property type="match status" value="1"/>
</dbReference>
<comment type="caution">
    <text evidence="12">The sequence shown here is derived from an EMBL/GenBank/DDBJ whole genome shotgun (WGS) entry which is preliminary data.</text>
</comment>
<sequence>MRKDLPLYPKELSWLSFNERVLQEAEDENVPIIDRVHFLGIFSNNLDEFFRVHVGEVRRLTAFATGTDQKKHFSKLLGQINRRITHLQRRYTTAYLQVLKTLDRHNIHIVPETSLNQQQYAFINDYFHSRVLPELEPFFIDGRNPMPLLSDKKIYFVIDLKLNGEPRRYAVMDVPTSILPRFIEIPARKDKKEKVYIVLDNIIRAFLIDIFRNLLPITSAQAYMFKIGRDAEIKLNEQVSQSVLNRVERSLKQRKRADPVRLVYDSEMPKPLLELLKRKLKMGRYDTYTPGGRYHNSKDFMSFARNSKKYQYKKMTPLPAVPVNESIFSQLQKGGRLFYYPYHDFRATTNFLASAAIDPQVKEIRITLYRIAKNSRVITALINAVRNNKKVIAIVELRARFSEKANIHWAHKLSEAGVQVVYGVPEMEVHAKLISVVRREQGKNKFYTELGTGNFNEMTARIYCDFSYLIGDQNIGRDIYNLFEFMRFPNVRKSYKHIIASPFSFRRVLEASIEREIEAARAGREASLFFKCNGLVDSEVIAQLYRASAAGVKIKLIIRGECSLVCETPGLSDNIQTISLVDKFLEHSRVYIFHNGGEEVIWISSANLKKRCLDERVEVTLPVVDLEHRKLIRKIMDLQWNDNQKARVLDVKQTNTRLANRGGRDCRAQDAIYRYLKELPQQ</sequence>
<dbReference type="SUPFAM" id="SSF143724">
    <property type="entry name" value="PHP14-like"/>
    <property type="match status" value="1"/>
</dbReference>
<evidence type="ECO:0000256" key="3">
    <source>
        <dbReference type="ARBA" id="ARBA00022741"/>
    </source>
</evidence>
<dbReference type="InterPro" id="IPR003414">
    <property type="entry name" value="PP_kinase"/>
</dbReference>
<dbReference type="EC" id="2.7.4.1" evidence="6 7"/>
<keyword evidence="6" id="KW-0460">Magnesium</keyword>
<proteinExistence type="inferred from homology"/>
<evidence type="ECO:0000259" key="8">
    <source>
        <dbReference type="Pfam" id="PF02503"/>
    </source>
</evidence>
<comment type="PTM">
    <text evidence="6 7">An intermediate of this reaction is the autophosphorylated ppk in which a phosphate is covalently linked to a histidine residue through a N-P bond.</text>
</comment>
<protein>
    <recommendedName>
        <fullName evidence="6 7">Polyphosphate kinase</fullName>
        <ecNumber evidence="6 7">2.7.4.1</ecNumber>
    </recommendedName>
    <alternativeName>
        <fullName evidence="6">ATP-polyphosphate phosphotransferase</fullName>
    </alternativeName>
    <alternativeName>
        <fullName evidence="6">Polyphosphoric acid kinase</fullName>
    </alternativeName>
</protein>
<evidence type="ECO:0000259" key="9">
    <source>
        <dbReference type="Pfam" id="PF13089"/>
    </source>
</evidence>
<comment type="similarity">
    <text evidence="6 7">Belongs to the polyphosphate kinase 1 (PPK1) family.</text>
</comment>
<dbReference type="InterPro" id="IPR024953">
    <property type="entry name" value="PP_kinase_middle"/>
</dbReference>
<keyword evidence="3 6" id="KW-0547">Nucleotide-binding</keyword>
<keyword evidence="6" id="KW-0479">Metal-binding</keyword>
<name>A0ABV4P0P9_9GAMM</name>
<keyword evidence="13" id="KW-1185">Reference proteome</keyword>
<feature type="binding site" evidence="6">
    <location>
        <position position="400"/>
    </location>
    <ligand>
        <name>Mg(2+)</name>
        <dbReference type="ChEBI" id="CHEBI:18420"/>
    </ligand>
</feature>
<feature type="binding site" evidence="6">
    <location>
        <position position="45"/>
    </location>
    <ligand>
        <name>ATP</name>
        <dbReference type="ChEBI" id="CHEBI:30616"/>
    </ligand>
</feature>
<dbReference type="RefSeq" id="WP_371839103.1">
    <property type="nucleotide sequence ID" value="NZ_JBGMEK010000022.1"/>
</dbReference>
<evidence type="ECO:0000259" key="11">
    <source>
        <dbReference type="Pfam" id="PF17941"/>
    </source>
</evidence>
<dbReference type="InterPro" id="IPR025198">
    <property type="entry name" value="PPK_N_dom"/>
</dbReference>
<dbReference type="GO" id="GO:0008976">
    <property type="term" value="F:polyphosphate kinase activity"/>
    <property type="evidence" value="ECO:0007669"/>
    <property type="project" value="UniProtKB-EC"/>
</dbReference>
<dbReference type="Pfam" id="PF13089">
    <property type="entry name" value="PP_kinase_N"/>
    <property type="match status" value="1"/>
</dbReference>
<comment type="cofactor">
    <cofactor evidence="6">
        <name>Mg(2+)</name>
        <dbReference type="ChEBI" id="CHEBI:18420"/>
    </cofactor>
</comment>